<dbReference type="Proteomes" id="UP001150266">
    <property type="component" value="Unassembled WGS sequence"/>
</dbReference>
<feature type="region of interest" description="Disordered" evidence="1">
    <location>
        <begin position="67"/>
        <end position="130"/>
    </location>
</feature>
<dbReference type="OrthoDB" id="3071336at2759"/>
<evidence type="ECO:0000313" key="3">
    <source>
        <dbReference type="Proteomes" id="UP001150266"/>
    </source>
</evidence>
<keyword evidence="3" id="KW-1185">Reference proteome</keyword>
<accession>A0A9W9AFM7</accession>
<dbReference type="AlphaFoldDB" id="A0A9W9AFM7"/>
<feature type="compositionally biased region" description="Gly residues" evidence="1">
    <location>
        <begin position="38"/>
        <end position="49"/>
    </location>
</feature>
<evidence type="ECO:0000313" key="2">
    <source>
        <dbReference type="EMBL" id="KAJ4480877.1"/>
    </source>
</evidence>
<gene>
    <name evidence="2" type="ORF">J3R30DRAFT_2371377</name>
</gene>
<sequence length="238" mass="26003">MARGRGHKSYDSSRGASSRGEPTRGSSSRSRGSRARGGRGGGGGRGGYIGYNSSADTDFILQIYNNDDTGRYYSGPSTPQGRGRGRGRGFGSVYSPKGASGSPGKRRGQGRGRGGYDSRADPRGSNNSNVPLSISLRPLLRPVIFVPAQENKFLFQAEEELIQPIVEDAGMFHSSSKFQLFTSIYYQELKNRVMYLQQTGSRACSVVASNLWKLMSRTTTTQRAWRKSTFLTWADSNN</sequence>
<reference evidence="2" key="1">
    <citation type="submission" date="2022-08" db="EMBL/GenBank/DDBJ databases">
        <title>A Global Phylogenomic Analysis of the Shiitake Genus Lentinula.</title>
        <authorList>
            <consortium name="DOE Joint Genome Institute"/>
            <person name="Sierra-Patev S."/>
            <person name="Min B."/>
            <person name="Naranjo-Ortiz M."/>
            <person name="Looney B."/>
            <person name="Konkel Z."/>
            <person name="Slot J.C."/>
            <person name="Sakamoto Y."/>
            <person name="Steenwyk J.L."/>
            <person name="Rokas A."/>
            <person name="Carro J."/>
            <person name="Camarero S."/>
            <person name="Ferreira P."/>
            <person name="Molpeceres G."/>
            <person name="Ruiz-Duenas F.J."/>
            <person name="Serrano A."/>
            <person name="Henrissat B."/>
            <person name="Drula E."/>
            <person name="Hughes K.W."/>
            <person name="Mata J.L."/>
            <person name="Ishikawa N.K."/>
            <person name="Vargas-Isla R."/>
            <person name="Ushijima S."/>
            <person name="Smith C.A."/>
            <person name="Ahrendt S."/>
            <person name="Andreopoulos W."/>
            <person name="He G."/>
            <person name="Labutti K."/>
            <person name="Lipzen A."/>
            <person name="Ng V."/>
            <person name="Riley R."/>
            <person name="Sandor L."/>
            <person name="Barry K."/>
            <person name="Martinez A.T."/>
            <person name="Xiao Y."/>
            <person name="Gibbons J.G."/>
            <person name="Terashima K."/>
            <person name="Grigoriev I.V."/>
            <person name="Hibbett D.S."/>
        </authorList>
    </citation>
    <scope>NUCLEOTIDE SEQUENCE</scope>
    <source>
        <strain evidence="2">JLM2183</strain>
    </source>
</reference>
<name>A0A9W9AFM7_9AGAR</name>
<protein>
    <submittedName>
        <fullName evidence="2">Uncharacterized protein</fullName>
    </submittedName>
</protein>
<comment type="caution">
    <text evidence="2">The sequence shown here is derived from an EMBL/GenBank/DDBJ whole genome shotgun (WGS) entry which is preliminary data.</text>
</comment>
<proteinExistence type="predicted"/>
<dbReference type="EMBL" id="JAOTPV010000006">
    <property type="protein sequence ID" value="KAJ4480877.1"/>
    <property type="molecule type" value="Genomic_DNA"/>
</dbReference>
<feature type="region of interest" description="Disordered" evidence="1">
    <location>
        <begin position="1"/>
        <end position="51"/>
    </location>
</feature>
<organism evidence="2 3">
    <name type="scientific">Lentinula aciculospora</name>
    <dbReference type="NCBI Taxonomy" id="153920"/>
    <lineage>
        <taxon>Eukaryota</taxon>
        <taxon>Fungi</taxon>
        <taxon>Dikarya</taxon>
        <taxon>Basidiomycota</taxon>
        <taxon>Agaricomycotina</taxon>
        <taxon>Agaricomycetes</taxon>
        <taxon>Agaricomycetidae</taxon>
        <taxon>Agaricales</taxon>
        <taxon>Marasmiineae</taxon>
        <taxon>Omphalotaceae</taxon>
        <taxon>Lentinula</taxon>
    </lineage>
</organism>
<feature type="compositionally biased region" description="Low complexity" evidence="1">
    <location>
        <begin position="17"/>
        <end position="30"/>
    </location>
</feature>
<evidence type="ECO:0000256" key="1">
    <source>
        <dbReference type="SAM" id="MobiDB-lite"/>
    </source>
</evidence>